<dbReference type="GO" id="GO:0015012">
    <property type="term" value="P:heparan sulfate proteoglycan biosynthetic process"/>
    <property type="evidence" value="ECO:0007669"/>
    <property type="project" value="InterPro"/>
</dbReference>
<reference evidence="1 2" key="1">
    <citation type="journal article" date="2018" name="Sci. Rep.">
        <title>Comparative analysis of the Pocillopora damicornis genome highlights role of immune system in coral evolution.</title>
        <authorList>
            <person name="Cunning R."/>
            <person name="Bay R.A."/>
            <person name="Gillette P."/>
            <person name="Baker A.C."/>
            <person name="Traylor-Knowles N."/>
        </authorList>
    </citation>
    <scope>NUCLEOTIDE SEQUENCE [LARGE SCALE GENOMIC DNA]</scope>
    <source>
        <strain evidence="1">RSMAS</strain>
        <tissue evidence="1">Whole animal</tissue>
    </source>
</reference>
<dbReference type="InterPro" id="IPR039721">
    <property type="entry name" value="C5-epimerase"/>
</dbReference>
<dbReference type="PANTHER" id="PTHR13174">
    <property type="entry name" value="D-GLUCURONYL C5-EPIMERASE"/>
    <property type="match status" value="1"/>
</dbReference>
<dbReference type="GO" id="GO:0047464">
    <property type="term" value="F:heparosan-N-sulfate-glucuronate 5-epimerase activity"/>
    <property type="evidence" value="ECO:0007669"/>
    <property type="project" value="InterPro"/>
</dbReference>
<dbReference type="AlphaFoldDB" id="A0A3M6TWR2"/>
<keyword evidence="2" id="KW-1185">Reference proteome</keyword>
<accession>A0A3M6TWR2</accession>
<dbReference type="EMBL" id="RCHS01002783">
    <property type="protein sequence ID" value="RMX45734.1"/>
    <property type="molecule type" value="Genomic_DNA"/>
</dbReference>
<dbReference type="STRING" id="46731.A0A3M6TWR2"/>
<dbReference type="PANTHER" id="PTHR13174:SF3">
    <property type="entry name" value="D-GLUCURONYL C5-EPIMERASE"/>
    <property type="match status" value="1"/>
</dbReference>
<dbReference type="OrthoDB" id="5914444at2759"/>
<comment type="caution">
    <text evidence="1">The sequence shown here is derived from an EMBL/GenBank/DDBJ whole genome shotgun (WGS) entry which is preliminary data.</text>
</comment>
<sequence length="274" mass="31217">MRLGPFCVHKLSLKLFLACTFTSVTTLYLFWSGCEVHSTLPTNKYEEIRGVPLTAIDCSKVIAGTSKDEDNPTERTELSTQKLAESDAAVCPNDHRIDVIVNGGKKLEGRLIENEAYVPFSFVKDYFDIYGDLQELDGKTVLDWRHSYSDIHHPKAGVVYETKDPFLWFEHYHVEGRSRVKCISGVEDVPVSLQWSPEGHFYPIQIAQYGLSHYNLLHIEGDSEGKEKVFEDAEAVSEVNWSWAFPKSAQITNVFDKERNSRVLQFSTTERDSL</sequence>
<proteinExistence type="predicted"/>
<protein>
    <submittedName>
        <fullName evidence="1">Uncharacterized protein</fullName>
    </submittedName>
</protein>
<dbReference type="Proteomes" id="UP000275408">
    <property type="component" value="Unassembled WGS sequence"/>
</dbReference>
<name>A0A3M6TWR2_POCDA</name>
<dbReference type="PROSITE" id="PS51257">
    <property type="entry name" value="PROKAR_LIPOPROTEIN"/>
    <property type="match status" value="1"/>
</dbReference>
<dbReference type="GO" id="GO:0005794">
    <property type="term" value="C:Golgi apparatus"/>
    <property type="evidence" value="ECO:0007669"/>
    <property type="project" value="TreeGrafter"/>
</dbReference>
<organism evidence="1 2">
    <name type="scientific">Pocillopora damicornis</name>
    <name type="common">Cauliflower coral</name>
    <name type="synonym">Millepora damicornis</name>
    <dbReference type="NCBI Taxonomy" id="46731"/>
    <lineage>
        <taxon>Eukaryota</taxon>
        <taxon>Metazoa</taxon>
        <taxon>Cnidaria</taxon>
        <taxon>Anthozoa</taxon>
        <taxon>Hexacorallia</taxon>
        <taxon>Scleractinia</taxon>
        <taxon>Astrocoeniina</taxon>
        <taxon>Pocilloporidae</taxon>
        <taxon>Pocillopora</taxon>
    </lineage>
</organism>
<gene>
    <name evidence="1" type="ORF">pdam_00004152</name>
</gene>
<evidence type="ECO:0000313" key="2">
    <source>
        <dbReference type="Proteomes" id="UP000275408"/>
    </source>
</evidence>
<evidence type="ECO:0000313" key="1">
    <source>
        <dbReference type="EMBL" id="RMX45734.1"/>
    </source>
</evidence>